<feature type="signal peptide" evidence="2">
    <location>
        <begin position="1"/>
        <end position="29"/>
    </location>
</feature>
<dbReference type="PROSITE" id="PS50983">
    <property type="entry name" value="FE_B12_PBP"/>
    <property type="match status" value="1"/>
</dbReference>
<evidence type="ECO:0000256" key="1">
    <source>
        <dbReference type="ARBA" id="ARBA00022729"/>
    </source>
</evidence>
<comment type="caution">
    <text evidence="4">The sequence shown here is derived from an EMBL/GenBank/DDBJ whole genome shotgun (WGS) entry which is preliminary data.</text>
</comment>
<evidence type="ECO:0000259" key="3">
    <source>
        <dbReference type="PROSITE" id="PS50983"/>
    </source>
</evidence>
<dbReference type="Gene3D" id="3.40.50.1980">
    <property type="entry name" value="Nitrogenase molybdenum iron protein domain"/>
    <property type="match status" value="2"/>
</dbReference>
<feature type="domain" description="Fe/B12 periplasmic-binding" evidence="3">
    <location>
        <begin position="49"/>
        <end position="297"/>
    </location>
</feature>
<dbReference type="Pfam" id="PF01497">
    <property type="entry name" value="Peripla_BP_2"/>
    <property type="match status" value="1"/>
</dbReference>
<feature type="chain" id="PRO_5033059851" evidence="2">
    <location>
        <begin position="30"/>
        <end position="301"/>
    </location>
</feature>
<dbReference type="GO" id="GO:0071281">
    <property type="term" value="P:cellular response to iron ion"/>
    <property type="evidence" value="ECO:0007669"/>
    <property type="project" value="TreeGrafter"/>
</dbReference>
<protein>
    <submittedName>
        <fullName evidence="4">ABC transporter substrate-binding protein</fullName>
    </submittedName>
</protein>
<dbReference type="CDD" id="cd01144">
    <property type="entry name" value="BtuF"/>
    <property type="match status" value="1"/>
</dbReference>
<dbReference type="InterPro" id="IPR050902">
    <property type="entry name" value="ABC_Transporter_SBP"/>
</dbReference>
<dbReference type="SUPFAM" id="SSF53807">
    <property type="entry name" value="Helical backbone' metal receptor"/>
    <property type="match status" value="1"/>
</dbReference>
<dbReference type="PANTHER" id="PTHR30535:SF34">
    <property type="entry name" value="MOLYBDATE-BINDING PROTEIN MOLA"/>
    <property type="match status" value="1"/>
</dbReference>
<dbReference type="InterPro" id="IPR054828">
    <property type="entry name" value="Vit_B12_bind_prot"/>
</dbReference>
<evidence type="ECO:0000313" key="5">
    <source>
        <dbReference type="Proteomes" id="UP000447355"/>
    </source>
</evidence>
<name>A0A845GPB9_9BURK</name>
<dbReference type="RefSeq" id="WP_161084935.1">
    <property type="nucleotide sequence ID" value="NZ_WWCX01000034.1"/>
</dbReference>
<dbReference type="EMBL" id="WWCX01000034">
    <property type="protein sequence ID" value="MYM95841.1"/>
    <property type="molecule type" value="Genomic_DNA"/>
</dbReference>
<sequence length="301" mass="32359">MTTTTYQARLLSTALLACATVCAIPGAHAAVTVRDDAGNSVTVARPAQRIIAMAPHITELLFAAGGGERVVGVMNYSDYPEAAKRLPLVGSNATIDMERVLALRPDLLVVWKSGNTAGQLEQLKSLGIPIFYSDPQKLEEVATSLTRLGQLMGTEAAAQKAAQDYRQRIAGLSATYAQRPVVRVFYQIWEKPLFTLSGEHIVSDALRVCGGRNVFAALKAPAPTVSTEAVLQENPEAIIGGVAHDAESGINIWKPYRGMLAVQRGNLFMLGGEQLVRATPRIADGVAALCERLETARRRRP</sequence>
<reference evidence="4" key="1">
    <citation type="submission" date="2019-12" db="EMBL/GenBank/DDBJ databases">
        <title>Novel species isolated from a subtropical stream in China.</title>
        <authorList>
            <person name="Lu H."/>
        </authorList>
    </citation>
    <scope>NUCLEOTIDE SEQUENCE [LARGE SCALE GENOMIC DNA]</scope>
    <source>
        <strain evidence="4">FT81W</strain>
    </source>
</reference>
<dbReference type="PANTHER" id="PTHR30535">
    <property type="entry name" value="VITAMIN B12-BINDING PROTEIN"/>
    <property type="match status" value="1"/>
</dbReference>
<organism evidence="4 5">
    <name type="scientific">Duganella vulcania</name>
    <dbReference type="NCBI Taxonomy" id="2692166"/>
    <lineage>
        <taxon>Bacteria</taxon>
        <taxon>Pseudomonadati</taxon>
        <taxon>Pseudomonadota</taxon>
        <taxon>Betaproteobacteria</taxon>
        <taxon>Burkholderiales</taxon>
        <taxon>Oxalobacteraceae</taxon>
        <taxon>Telluria group</taxon>
        <taxon>Duganella</taxon>
    </lineage>
</organism>
<dbReference type="NCBIfam" id="NF038402">
    <property type="entry name" value="TroA_like"/>
    <property type="match status" value="1"/>
</dbReference>
<keyword evidence="1 2" id="KW-0732">Signal</keyword>
<accession>A0A845GPB9</accession>
<proteinExistence type="predicted"/>
<evidence type="ECO:0000313" key="4">
    <source>
        <dbReference type="EMBL" id="MYM95841.1"/>
    </source>
</evidence>
<evidence type="ECO:0000256" key="2">
    <source>
        <dbReference type="SAM" id="SignalP"/>
    </source>
</evidence>
<dbReference type="AlphaFoldDB" id="A0A845GPB9"/>
<dbReference type="InterPro" id="IPR002491">
    <property type="entry name" value="ABC_transptr_periplasmic_BD"/>
</dbReference>
<gene>
    <name evidence="4" type="ORF">GTP90_18435</name>
</gene>
<dbReference type="Proteomes" id="UP000447355">
    <property type="component" value="Unassembled WGS sequence"/>
</dbReference>